<dbReference type="InterPro" id="IPR036390">
    <property type="entry name" value="WH_DNA-bd_sf"/>
</dbReference>
<keyword evidence="2" id="KW-0238">DNA-binding</keyword>
<dbReference type="EMBL" id="LELG01000180">
    <property type="protein sequence ID" value="KMQ80052.1"/>
    <property type="molecule type" value="Genomic_DNA"/>
</dbReference>
<dbReference type="CDD" id="cd07377">
    <property type="entry name" value="WHTH_GntR"/>
    <property type="match status" value="1"/>
</dbReference>
<dbReference type="InterPro" id="IPR008920">
    <property type="entry name" value="TF_FadR/GntR_C"/>
</dbReference>
<dbReference type="Gene3D" id="1.20.120.530">
    <property type="entry name" value="GntR ligand-binding domain-like"/>
    <property type="match status" value="1"/>
</dbReference>
<reference evidence="5 6" key="1">
    <citation type="submission" date="2015-06" db="EMBL/GenBank/DDBJ databases">
        <title>Comparative genomics of Burkholderia leaf nodule symbionts.</title>
        <authorList>
            <person name="Carlier A."/>
            <person name="Eberl L."/>
            <person name="Pinto-Carbo M."/>
        </authorList>
    </citation>
    <scope>NUCLEOTIDE SEQUENCE [LARGE SCALE GENOMIC DNA]</scope>
    <source>
        <strain evidence="5 6">UZHbot3</strain>
    </source>
</reference>
<evidence type="ECO:0000256" key="3">
    <source>
        <dbReference type="ARBA" id="ARBA00023163"/>
    </source>
</evidence>
<proteinExistence type="predicted"/>
<feature type="domain" description="HTH gntR-type" evidence="4">
    <location>
        <begin position="45"/>
        <end position="112"/>
    </location>
</feature>
<comment type="caution">
    <text evidence="5">The sequence shown here is derived from an EMBL/GenBank/DDBJ whole genome shotgun (WGS) entry which is preliminary data.</text>
</comment>
<name>A0ABR5HKX4_9BURK</name>
<gene>
    <name evidence="5" type="ORF">BPMI_01259c</name>
</gene>
<dbReference type="SUPFAM" id="SSF46785">
    <property type="entry name" value="Winged helix' DNA-binding domain"/>
    <property type="match status" value="1"/>
</dbReference>
<dbReference type="SUPFAM" id="SSF48008">
    <property type="entry name" value="GntR ligand-binding domain-like"/>
    <property type="match status" value="1"/>
</dbReference>
<dbReference type="Proteomes" id="UP000242951">
    <property type="component" value="Unassembled WGS sequence"/>
</dbReference>
<dbReference type="InterPro" id="IPR036388">
    <property type="entry name" value="WH-like_DNA-bd_sf"/>
</dbReference>
<evidence type="ECO:0000256" key="1">
    <source>
        <dbReference type="ARBA" id="ARBA00023015"/>
    </source>
</evidence>
<dbReference type="PANTHER" id="PTHR43537">
    <property type="entry name" value="TRANSCRIPTIONAL REGULATOR, GNTR FAMILY"/>
    <property type="match status" value="1"/>
</dbReference>
<dbReference type="Pfam" id="PF00392">
    <property type="entry name" value="GntR"/>
    <property type="match status" value="1"/>
</dbReference>
<organism evidence="5 6">
    <name type="scientific">Candidatus Burkholderia pumila</name>
    <dbReference type="NCBI Taxonomy" id="1090375"/>
    <lineage>
        <taxon>Bacteria</taxon>
        <taxon>Pseudomonadati</taxon>
        <taxon>Pseudomonadota</taxon>
        <taxon>Betaproteobacteria</taxon>
        <taxon>Burkholderiales</taxon>
        <taxon>Burkholderiaceae</taxon>
        <taxon>Burkholderia</taxon>
    </lineage>
</organism>
<dbReference type="PANTHER" id="PTHR43537:SF45">
    <property type="entry name" value="GNTR FAMILY REGULATORY PROTEIN"/>
    <property type="match status" value="1"/>
</dbReference>
<dbReference type="InterPro" id="IPR011711">
    <property type="entry name" value="GntR_C"/>
</dbReference>
<dbReference type="Pfam" id="PF07729">
    <property type="entry name" value="FCD"/>
    <property type="match status" value="1"/>
</dbReference>
<dbReference type="InterPro" id="IPR000524">
    <property type="entry name" value="Tscrpt_reg_HTH_GntR"/>
</dbReference>
<keyword evidence="1" id="KW-0805">Transcription regulation</keyword>
<protein>
    <submittedName>
        <fullName evidence="5">Transcriptional regulator, GntR family</fullName>
    </submittedName>
</protein>
<keyword evidence="3" id="KW-0804">Transcription</keyword>
<evidence type="ECO:0000256" key="2">
    <source>
        <dbReference type="ARBA" id="ARBA00023125"/>
    </source>
</evidence>
<sequence>MSHVWHCTAFALTHCGGGLYSCRILYPEIMVTFTPAKLLKLQARTDYVDEVYKVLLDAISSGSLAPGTRITQEEIAEQLAVSRSPVLQARRLLKKDGLVIDAPGRGLLVTSLNPAWIAHLYEIRGELDLLAARLTVQCGAKLDKSLITNGRRASKSDAVKAMTDADLAFHQAIYEASGNPLIAEMAHTHWVHLRREMGAVLQASGQRKSIWDEHAAIAAAIAEGDASQASELTDLHTANARKNLVERLGLVLSE</sequence>
<accession>A0ABR5HKX4</accession>
<dbReference type="SMART" id="SM00345">
    <property type="entry name" value="HTH_GNTR"/>
    <property type="match status" value="1"/>
</dbReference>
<evidence type="ECO:0000313" key="6">
    <source>
        <dbReference type="Proteomes" id="UP000242951"/>
    </source>
</evidence>
<evidence type="ECO:0000259" key="4">
    <source>
        <dbReference type="PROSITE" id="PS50949"/>
    </source>
</evidence>
<dbReference type="SMART" id="SM00895">
    <property type="entry name" value="FCD"/>
    <property type="match status" value="1"/>
</dbReference>
<dbReference type="PROSITE" id="PS50949">
    <property type="entry name" value="HTH_GNTR"/>
    <property type="match status" value="1"/>
</dbReference>
<dbReference type="Gene3D" id="1.10.10.10">
    <property type="entry name" value="Winged helix-like DNA-binding domain superfamily/Winged helix DNA-binding domain"/>
    <property type="match status" value="1"/>
</dbReference>
<evidence type="ECO:0000313" key="5">
    <source>
        <dbReference type="EMBL" id="KMQ80052.1"/>
    </source>
</evidence>
<keyword evidence="6" id="KW-1185">Reference proteome</keyword>